<dbReference type="Pfam" id="PF00632">
    <property type="entry name" value="HECT"/>
    <property type="match status" value="1"/>
</dbReference>
<dbReference type="GO" id="GO:0061630">
    <property type="term" value="F:ubiquitin protein ligase activity"/>
    <property type="evidence" value="ECO:0007669"/>
    <property type="project" value="UniProtKB-EC"/>
</dbReference>
<evidence type="ECO:0000313" key="8">
    <source>
        <dbReference type="EMBL" id="OAF68335.1"/>
    </source>
</evidence>
<dbReference type="Proteomes" id="UP000078046">
    <property type="component" value="Unassembled WGS sequence"/>
</dbReference>
<evidence type="ECO:0000256" key="2">
    <source>
        <dbReference type="ARBA" id="ARBA00012485"/>
    </source>
</evidence>
<dbReference type="OrthoDB" id="8068875at2759"/>
<dbReference type="EC" id="2.3.2.26" evidence="2"/>
<dbReference type="FunFam" id="3.30.2410.10:FF:000003">
    <property type="entry name" value="probable E3 ubiquitin-protein ligase HERC4 isoform X1"/>
    <property type="match status" value="1"/>
</dbReference>
<dbReference type="SUPFAM" id="SSF56204">
    <property type="entry name" value="Hect, E3 ligase catalytic domain"/>
    <property type="match status" value="1"/>
</dbReference>
<evidence type="ECO:0000256" key="3">
    <source>
        <dbReference type="ARBA" id="ARBA00022679"/>
    </source>
</evidence>
<dbReference type="PANTHER" id="PTHR45700:SF8">
    <property type="entry name" value="HECT-TYPE E3 UBIQUITIN TRANSFERASE"/>
    <property type="match status" value="1"/>
</dbReference>
<name>A0A177B233_9BILA</name>
<dbReference type="SMART" id="SM00119">
    <property type="entry name" value="HECTc"/>
    <property type="match status" value="1"/>
</dbReference>
<dbReference type="Gene3D" id="2.130.10.30">
    <property type="entry name" value="Regulator of chromosome condensation 1/beta-lactamase-inhibitor protein II"/>
    <property type="match status" value="1"/>
</dbReference>
<dbReference type="InterPro" id="IPR044611">
    <property type="entry name" value="E3A/B/C-like"/>
</dbReference>
<evidence type="ECO:0000256" key="1">
    <source>
        <dbReference type="ARBA" id="ARBA00000885"/>
    </source>
</evidence>
<comment type="caution">
    <text evidence="8">The sequence shown here is derived from an EMBL/GenBank/DDBJ whole genome shotgun (WGS) entry which is preliminary data.</text>
</comment>
<evidence type="ECO:0000313" key="9">
    <source>
        <dbReference type="Proteomes" id="UP000078046"/>
    </source>
</evidence>
<dbReference type="PROSITE" id="PS00626">
    <property type="entry name" value="RCC1_2"/>
    <property type="match status" value="1"/>
</dbReference>
<comment type="catalytic activity">
    <reaction evidence="1">
        <text>S-ubiquitinyl-[E2 ubiquitin-conjugating enzyme]-L-cysteine + [acceptor protein]-L-lysine = [E2 ubiquitin-conjugating enzyme]-L-cysteine + N(6)-ubiquitinyl-[acceptor protein]-L-lysine.</text>
        <dbReference type="EC" id="2.3.2.26"/>
    </reaction>
</comment>
<keyword evidence="9" id="KW-1185">Reference proteome</keyword>
<reference evidence="8 9" key="1">
    <citation type="submission" date="2016-04" db="EMBL/GenBank/DDBJ databases">
        <title>The genome of Intoshia linei affirms orthonectids as highly simplified spiralians.</title>
        <authorList>
            <person name="Mikhailov K.V."/>
            <person name="Slusarev G.S."/>
            <person name="Nikitin M.A."/>
            <person name="Logacheva M.D."/>
            <person name="Penin A."/>
            <person name="Aleoshin V."/>
            <person name="Panchin Y.V."/>
        </authorList>
    </citation>
    <scope>NUCLEOTIDE SEQUENCE [LARGE SCALE GENOMIC DNA]</scope>
    <source>
        <strain evidence="8">Intl2013</strain>
        <tissue evidence="8">Whole animal</tissue>
    </source>
</reference>
<dbReference type="GO" id="GO:0000209">
    <property type="term" value="P:protein polyubiquitination"/>
    <property type="evidence" value="ECO:0007669"/>
    <property type="project" value="InterPro"/>
</dbReference>
<evidence type="ECO:0000259" key="7">
    <source>
        <dbReference type="PROSITE" id="PS50237"/>
    </source>
</evidence>
<evidence type="ECO:0000256" key="5">
    <source>
        <dbReference type="PROSITE-ProRule" id="PRU00104"/>
    </source>
</evidence>
<dbReference type="AlphaFoldDB" id="A0A177B233"/>
<dbReference type="InterPro" id="IPR000569">
    <property type="entry name" value="HECT_dom"/>
</dbReference>
<keyword evidence="3" id="KW-0808">Transferase</keyword>
<sequence>MMDLKRIFLPFPYLKIFICKVICGYSSTFIILADGNIYACGDNKYNKLGIMTIERSNFSLKKIELGSSLMISQICIGLENTYFKSFGGNLFVSGLMCQATSKCSMFLINKSTPGLKKIACGKKHLIGITKNGKVYVLGNSKYGQCGLEQDEITKLTLLKFKRKVVNITCGSNVSFLIDIEGNVFGFGQAVHGQFGLQKNKIFTPTLLTLPKFNNEPHQHVKWFGDMTSTFVTFSSTQNISLGNDFYMIDDSFVDNFNMKKKGSDVMIHNALLPFFTPFGFLYSFITPNNEGVLSHETNVVNLTKCKIILPQIFKNSDSTILKKLNVPIEHMITRVLDLPANFNMHFVFDIHQLFMVAPWMVYVENIKTMSYIWTKFTKYFGLIDVKTLKNWIKLENVVFLMKIVEISKMSLVQNLKDNRGHLNQDILFFLQKIFNINQKSNTLQPEAFYVDELKNLVDMASDYTNFLSNKNNTSYCNYPFLFNGILKVFLIQMYTSRLMNAAIRDNGFCYNSIADIFMPRTPFLLLNINRKKIVQDTFHYLNTYSANDLRRPLRIQFNNEEGIDEGGVLKEFFMLLIEELMDQKYGMFQEYNSGLRWFSFRTFEDFSSYFQIGTICALAIYNFTIVDLNFPLALYKKILNIEPSLEDLKELDPIFAKNLERLLSYDKPDFEDVFCLSFEIQHYVLGSIVSFELFPDGAKTSVTHENRHRYVDLYMQFLFSTGVDFAYVPFKRGFLKCFPPDLLNMFQPTELRAFICGNAQYDWNLFRQNCQYKDYPSGHITIQIFWNVFNSYTEKDKIKFLKFLTGSTRISIYGMKYFTFTIQYVGDVNRFPVAHTCFNILDLPPYRTFDILKKKLSIAISETEGFGVV</sequence>
<dbReference type="InterPro" id="IPR009091">
    <property type="entry name" value="RCC1/BLIP-II"/>
</dbReference>
<dbReference type="PROSITE" id="PS50012">
    <property type="entry name" value="RCC1_3"/>
    <property type="match status" value="1"/>
</dbReference>
<dbReference type="PROSITE" id="PS50237">
    <property type="entry name" value="HECT"/>
    <property type="match status" value="1"/>
</dbReference>
<feature type="repeat" description="RCC1" evidence="6">
    <location>
        <begin position="132"/>
        <end position="180"/>
    </location>
</feature>
<dbReference type="Gene3D" id="3.90.1750.10">
    <property type="entry name" value="Hect, E3 ligase catalytic domains"/>
    <property type="match status" value="1"/>
</dbReference>
<keyword evidence="4 5" id="KW-0833">Ubl conjugation pathway</keyword>
<dbReference type="EMBL" id="LWCA01000464">
    <property type="protein sequence ID" value="OAF68335.1"/>
    <property type="molecule type" value="Genomic_DNA"/>
</dbReference>
<dbReference type="Pfam" id="PF13540">
    <property type="entry name" value="RCC1_2"/>
    <property type="match status" value="2"/>
</dbReference>
<organism evidence="8 9">
    <name type="scientific">Intoshia linei</name>
    <dbReference type="NCBI Taxonomy" id="1819745"/>
    <lineage>
        <taxon>Eukaryota</taxon>
        <taxon>Metazoa</taxon>
        <taxon>Spiralia</taxon>
        <taxon>Lophotrochozoa</taxon>
        <taxon>Mesozoa</taxon>
        <taxon>Orthonectida</taxon>
        <taxon>Rhopaluridae</taxon>
        <taxon>Intoshia</taxon>
    </lineage>
</organism>
<dbReference type="Gene3D" id="3.30.2410.10">
    <property type="entry name" value="Hect, E3 ligase catalytic domain"/>
    <property type="match status" value="1"/>
</dbReference>
<dbReference type="InterPro" id="IPR035983">
    <property type="entry name" value="Hect_E3_ubiquitin_ligase"/>
</dbReference>
<protein>
    <recommendedName>
        <fullName evidence="2">HECT-type E3 ubiquitin transferase</fullName>
        <ecNumber evidence="2">2.3.2.26</ecNumber>
    </recommendedName>
</protein>
<proteinExistence type="predicted"/>
<evidence type="ECO:0000256" key="6">
    <source>
        <dbReference type="PROSITE-ProRule" id="PRU00235"/>
    </source>
</evidence>
<evidence type="ECO:0000256" key="4">
    <source>
        <dbReference type="ARBA" id="ARBA00022786"/>
    </source>
</evidence>
<feature type="domain" description="HECT" evidence="7">
    <location>
        <begin position="545"/>
        <end position="869"/>
    </location>
</feature>
<dbReference type="SUPFAM" id="SSF50985">
    <property type="entry name" value="RCC1/BLIP-II"/>
    <property type="match status" value="1"/>
</dbReference>
<feature type="active site" description="Glycyl thioester intermediate" evidence="5">
    <location>
        <position position="837"/>
    </location>
</feature>
<dbReference type="InterPro" id="IPR000408">
    <property type="entry name" value="Reg_chr_condens"/>
</dbReference>
<gene>
    <name evidence="8" type="ORF">A3Q56_03921</name>
</gene>
<dbReference type="CDD" id="cd00078">
    <property type="entry name" value="HECTc"/>
    <property type="match status" value="1"/>
</dbReference>
<accession>A0A177B233</accession>
<dbReference type="PANTHER" id="PTHR45700">
    <property type="entry name" value="UBIQUITIN-PROTEIN LIGASE E3C"/>
    <property type="match status" value="1"/>
</dbReference>
<dbReference type="Gene3D" id="3.30.2160.10">
    <property type="entry name" value="Hect, E3 ligase catalytic domain"/>
    <property type="match status" value="1"/>
</dbReference>